<evidence type="ECO:0000313" key="2">
    <source>
        <dbReference type="Proteomes" id="UP000828941"/>
    </source>
</evidence>
<dbReference type="Proteomes" id="UP000828941">
    <property type="component" value="Chromosome 5"/>
</dbReference>
<evidence type="ECO:0000313" key="1">
    <source>
        <dbReference type="EMBL" id="KAI4343735.1"/>
    </source>
</evidence>
<accession>A0ACB9P4N3</accession>
<gene>
    <name evidence="1" type="ORF">L6164_011049</name>
</gene>
<comment type="caution">
    <text evidence="1">The sequence shown here is derived from an EMBL/GenBank/DDBJ whole genome shotgun (WGS) entry which is preliminary data.</text>
</comment>
<organism evidence="1 2">
    <name type="scientific">Bauhinia variegata</name>
    <name type="common">Purple orchid tree</name>
    <name type="synonym">Phanera variegata</name>
    <dbReference type="NCBI Taxonomy" id="167791"/>
    <lineage>
        <taxon>Eukaryota</taxon>
        <taxon>Viridiplantae</taxon>
        <taxon>Streptophyta</taxon>
        <taxon>Embryophyta</taxon>
        <taxon>Tracheophyta</taxon>
        <taxon>Spermatophyta</taxon>
        <taxon>Magnoliopsida</taxon>
        <taxon>eudicotyledons</taxon>
        <taxon>Gunneridae</taxon>
        <taxon>Pentapetalae</taxon>
        <taxon>rosids</taxon>
        <taxon>fabids</taxon>
        <taxon>Fabales</taxon>
        <taxon>Fabaceae</taxon>
        <taxon>Cercidoideae</taxon>
        <taxon>Cercideae</taxon>
        <taxon>Bauhiniinae</taxon>
        <taxon>Bauhinia</taxon>
    </lineage>
</organism>
<sequence>MLPRTRQNAGSEAEERDSVRQGLKYSNFACDIALSISSSDVKIGIEEIVDLDSDNESERIIPKVVKLEFDGAKEQNGTNKGGLASRDSEENRSSNVQSTSSSVLEQGMSPVDDTGLSSASPNSAAPFSRQFWKAGYYDNELGSTVAVQNARNYLHVHPMFLHSNATSHKWAFGAIAKLLDNAIDEAHNGKGATFVIADKILNPKGGSPALLIQDDGGGMDPDTTHHYGNGFKASSLRLGGDVIVFSRHLNNR</sequence>
<keyword evidence="2" id="KW-1185">Reference proteome</keyword>
<name>A0ACB9P4N3_BAUVA</name>
<proteinExistence type="predicted"/>
<reference evidence="1 2" key="1">
    <citation type="journal article" date="2022" name="DNA Res.">
        <title>Chromosomal-level genome assembly of the orchid tree Bauhinia variegata (Leguminosae; Cercidoideae) supports the allotetraploid origin hypothesis of Bauhinia.</title>
        <authorList>
            <person name="Zhong Y."/>
            <person name="Chen Y."/>
            <person name="Zheng D."/>
            <person name="Pang J."/>
            <person name="Liu Y."/>
            <person name="Luo S."/>
            <person name="Meng S."/>
            <person name="Qian L."/>
            <person name="Wei D."/>
            <person name="Dai S."/>
            <person name="Zhou R."/>
        </authorList>
    </citation>
    <scope>NUCLEOTIDE SEQUENCE [LARGE SCALE GENOMIC DNA]</scope>
    <source>
        <strain evidence="1">BV-YZ2020</strain>
    </source>
</reference>
<protein>
    <submittedName>
        <fullName evidence="1">Uncharacterized protein</fullName>
    </submittedName>
</protein>
<dbReference type="EMBL" id="CM039430">
    <property type="protein sequence ID" value="KAI4343735.1"/>
    <property type="molecule type" value="Genomic_DNA"/>
</dbReference>